<dbReference type="Proteomes" id="UP000433493">
    <property type="component" value="Unassembled WGS sequence"/>
</dbReference>
<evidence type="ECO:0000313" key="1">
    <source>
        <dbReference type="EMBL" id="KAB1641409.1"/>
    </source>
</evidence>
<sequence length="107" mass="11620">MTSITAIARQVAETADLADHPSPDTGAYEPIIEDYEQLAAFIEDGIRAYLTHLADAAVREERAAQIARDTMLRYDVETIRDLTGTSELLSMLEAAARHALTQTGAAT</sequence>
<organism evidence="1 2">
    <name type="scientific">Gulosibacter chungangensis</name>
    <dbReference type="NCBI Taxonomy" id="979746"/>
    <lineage>
        <taxon>Bacteria</taxon>
        <taxon>Bacillati</taxon>
        <taxon>Actinomycetota</taxon>
        <taxon>Actinomycetes</taxon>
        <taxon>Micrococcales</taxon>
        <taxon>Microbacteriaceae</taxon>
        <taxon>Gulosibacter</taxon>
    </lineage>
</organism>
<comment type="caution">
    <text evidence="1">The sequence shown here is derived from an EMBL/GenBank/DDBJ whole genome shotgun (WGS) entry which is preliminary data.</text>
</comment>
<gene>
    <name evidence="1" type="ORF">F8O05_12525</name>
</gene>
<accession>A0A7J5B8B3</accession>
<reference evidence="1 2" key="1">
    <citation type="submission" date="2019-09" db="EMBL/GenBank/DDBJ databases">
        <title>Phylogeny of genus Pseudoclavibacter and closely related genus.</title>
        <authorList>
            <person name="Li Y."/>
        </authorList>
    </citation>
    <scope>NUCLEOTIDE SEQUENCE [LARGE SCALE GENOMIC DNA]</scope>
    <source>
        <strain evidence="1 2">KCTC 13959</strain>
    </source>
</reference>
<protein>
    <submittedName>
        <fullName evidence="1">Uncharacterized protein</fullName>
    </submittedName>
</protein>
<dbReference type="OrthoDB" id="9875026at2"/>
<evidence type="ECO:0000313" key="2">
    <source>
        <dbReference type="Proteomes" id="UP000433493"/>
    </source>
</evidence>
<keyword evidence="2" id="KW-1185">Reference proteome</keyword>
<dbReference type="EMBL" id="WBKB01000009">
    <property type="protein sequence ID" value="KAB1641409.1"/>
    <property type="molecule type" value="Genomic_DNA"/>
</dbReference>
<name>A0A7J5B8B3_9MICO</name>
<proteinExistence type="predicted"/>
<dbReference type="RefSeq" id="WP_158053092.1">
    <property type="nucleotide sequence ID" value="NZ_WBKB01000009.1"/>
</dbReference>
<dbReference type="AlphaFoldDB" id="A0A7J5B8B3"/>